<evidence type="ECO:0000256" key="2">
    <source>
        <dbReference type="ARBA" id="ARBA00022490"/>
    </source>
</evidence>
<keyword evidence="7" id="KW-0131">Cell cycle</keyword>
<feature type="compositionally biased region" description="Low complexity" evidence="10">
    <location>
        <begin position="158"/>
        <end position="203"/>
    </location>
</feature>
<dbReference type="PROSITE" id="PS51230">
    <property type="entry name" value="EB1_C"/>
    <property type="match status" value="1"/>
</dbReference>
<dbReference type="OrthoDB" id="2119228at2759"/>
<keyword evidence="14" id="KW-1185">Reference proteome</keyword>
<evidence type="ECO:0000256" key="3">
    <source>
        <dbReference type="ARBA" id="ARBA00022618"/>
    </source>
</evidence>
<dbReference type="Gene3D" id="1.20.5.1430">
    <property type="match status" value="1"/>
</dbReference>
<dbReference type="InterPro" id="IPR036133">
    <property type="entry name" value="EB1_C_sf"/>
</dbReference>
<dbReference type="GO" id="GO:0009652">
    <property type="term" value="P:thigmotropism"/>
    <property type="evidence" value="ECO:0007669"/>
    <property type="project" value="UniProtKB-ARBA"/>
</dbReference>
<protein>
    <recommendedName>
        <fullName evidence="15">Calponin-homology (CH) domain-containing protein</fullName>
    </recommendedName>
</protein>
<dbReference type="GO" id="GO:0005874">
    <property type="term" value="C:microtubule"/>
    <property type="evidence" value="ECO:0007669"/>
    <property type="project" value="UniProtKB-KW"/>
</dbReference>
<dbReference type="GeneID" id="17355330"/>
<feature type="region of interest" description="Disordered" evidence="10">
    <location>
        <begin position="145"/>
        <end position="214"/>
    </location>
</feature>
<keyword evidence="5" id="KW-0498">Mitosis</keyword>
<evidence type="ECO:0000313" key="14">
    <source>
        <dbReference type="Proteomes" id="UP000008141"/>
    </source>
</evidence>
<comment type="similarity">
    <text evidence="1">Belongs to the MAPRE family.</text>
</comment>
<dbReference type="EMBL" id="GL433843">
    <property type="protein sequence ID" value="EFN55991.1"/>
    <property type="molecule type" value="Genomic_DNA"/>
</dbReference>
<dbReference type="Pfam" id="PF00307">
    <property type="entry name" value="CH"/>
    <property type="match status" value="1"/>
</dbReference>
<evidence type="ECO:0008006" key="15">
    <source>
        <dbReference type="Google" id="ProtNLM"/>
    </source>
</evidence>
<dbReference type="GO" id="GO:0051301">
    <property type="term" value="P:cell division"/>
    <property type="evidence" value="ECO:0007669"/>
    <property type="project" value="UniProtKB-KW"/>
</dbReference>
<dbReference type="FunCoup" id="E1ZE96">
    <property type="interactions" value="1275"/>
</dbReference>
<feature type="compositionally biased region" description="Basic and acidic residues" evidence="10">
    <location>
        <begin position="204"/>
        <end position="214"/>
    </location>
</feature>
<dbReference type="Proteomes" id="UP000008141">
    <property type="component" value="Unassembled WGS sequence"/>
</dbReference>
<dbReference type="eggNOG" id="KOG3000">
    <property type="taxonomic scope" value="Eukaryota"/>
</dbReference>
<comment type="subcellular location">
    <subcellularLocation>
        <location evidence="8">Cytoplasm</location>
        <location evidence="8">Cytoskeleton</location>
        <location evidence="8">Phragmoplast</location>
    </subcellularLocation>
</comment>
<dbReference type="STRING" id="554065.E1ZE96"/>
<evidence type="ECO:0000256" key="5">
    <source>
        <dbReference type="ARBA" id="ARBA00022776"/>
    </source>
</evidence>
<evidence type="ECO:0000259" key="12">
    <source>
        <dbReference type="PROSITE" id="PS51230"/>
    </source>
</evidence>
<dbReference type="FunFam" id="1.10.418.10:FF:000028">
    <property type="entry name" value="RP/EB family microtubule-associated protein"/>
    <property type="match status" value="1"/>
</dbReference>
<evidence type="ECO:0000256" key="1">
    <source>
        <dbReference type="ARBA" id="ARBA00010729"/>
    </source>
</evidence>
<evidence type="ECO:0000256" key="8">
    <source>
        <dbReference type="ARBA" id="ARBA00060413"/>
    </source>
</evidence>
<gene>
    <name evidence="13" type="ORF">CHLNCDRAFT_145362</name>
</gene>
<dbReference type="Pfam" id="PF03271">
    <property type="entry name" value="EB1"/>
    <property type="match status" value="1"/>
</dbReference>
<proteinExistence type="inferred from homology"/>
<dbReference type="OMA" id="WIKRFWD"/>
<dbReference type="GO" id="GO:0009524">
    <property type="term" value="C:phragmoplast"/>
    <property type="evidence" value="ECO:0007669"/>
    <property type="project" value="UniProtKB-SubCell"/>
</dbReference>
<dbReference type="InParanoid" id="E1ZE96"/>
<evidence type="ECO:0000256" key="6">
    <source>
        <dbReference type="ARBA" id="ARBA00023212"/>
    </source>
</evidence>
<accession>E1ZE96</accession>
<evidence type="ECO:0000256" key="7">
    <source>
        <dbReference type="ARBA" id="ARBA00023306"/>
    </source>
</evidence>
<dbReference type="KEGG" id="cvr:CHLNCDRAFT_145362"/>
<dbReference type="Gene3D" id="1.10.418.10">
    <property type="entry name" value="Calponin-like domain"/>
    <property type="match status" value="1"/>
</dbReference>
<dbReference type="InterPro" id="IPR027328">
    <property type="entry name" value="MAPRE"/>
</dbReference>
<dbReference type="InterPro" id="IPR001715">
    <property type="entry name" value="CH_dom"/>
</dbReference>
<evidence type="ECO:0000259" key="11">
    <source>
        <dbReference type="PROSITE" id="PS50021"/>
    </source>
</evidence>
<keyword evidence="4 9" id="KW-0493">Microtubule</keyword>
<reference evidence="13 14" key="1">
    <citation type="journal article" date="2010" name="Plant Cell">
        <title>The Chlorella variabilis NC64A genome reveals adaptation to photosymbiosis, coevolution with viruses, and cryptic sex.</title>
        <authorList>
            <person name="Blanc G."/>
            <person name="Duncan G."/>
            <person name="Agarkova I."/>
            <person name="Borodovsky M."/>
            <person name="Gurnon J."/>
            <person name="Kuo A."/>
            <person name="Lindquist E."/>
            <person name="Lucas S."/>
            <person name="Pangilinan J."/>
            <person name="Polle J."/>
            <person name="Salamov A."/>
            <person name="Terry A."/>
            <person name="Yamada T."/>
            <person name="Dunigan D.D."/>
            <person name="Grigoriev I.V."/>
            <person name="Claverie J.M."/>
            <person name="Van Etten J.L."/>
        </authorList>
    </citation>
    <scope>NUCLEOTIDE SEQUENCE [LARGE SCALE GENOMIC DNA]</scope>
    <source>
        <strain evidence="13 14">NC64A</strain>
    </source>
</reference>
<keyword evidence="2" id="KW-0963">Cytoplasm</keyword>
<name>E1ZE96_CHLVA</name>
<feature type="domain" description="Calponin-homology (CH)" evidence="11">
    <location>
        <begin position="12"/>
        <end position="114"/>
    </location>
</feature>
<dbReference type="PROSITE" id="PS50021">
    <property type="entry name" value="CH"/>
    <property type="match status" value="1"/>
</dbReference>
<evidence type="ECO:0000256" key="10">
    <source>
        <dbReference type="SAM" id="MobiDB-lite"/>
    </source>
</evidence>
<dbReference type="SUPFAM" id="SSF47576">
    <property type="entry name" value="Calponin-homology domain, CH-domain"/>
    <property type="match status" value="1"/>
</dbReference>
<keyword evidence="6" id="KW-0206">Cytoskeleton</keyword>
<keyword evidence="3" id="KW-0132">Cell division</keyword>
<evidence type="ECO:0000313" key="13">
    <source>
        <dbReference type="EMBL" id="EFN55991.1"/>
    </source>
</evidence>
<dbReference type="InterPro" id="IPR004953">
    <property type="entry name" value="EB1_C"/>
</dbReference>
<organism evidence="14">
    <name type="scientific">Chlorella variabilis</name>
    <name type="common">Green alga</name>
    <dbReference type="NCBI Taxonomy" id="554065"/>
    <lineage>
        <taxon>Eukaryota</taxon>
        <taxon>Viridiplantae</taxon>
        <taxon>Chlorophyta</taxon>
        <taxon>core chlorophytes</taxon>
        <taxon>Trebouxiophyceae</taxon>
        <taxon>Chlorellales</taxon>
        <taxon>Chlorellaceae</taxon>
        <taxon>Chlorella clade</taxon>
        <taxon>Chlorella</taxon>
    </lineage>
</organism>
<dbReference type="SUPFAM" id="SSF140612">
    <property type="entry name" value="EB1 dimerisation domain-like"/>
    <property type="match status" value="1"/>
</dbReference>
<sequence length="296" mass="32640">MATRGMMSENNFVGKQTLLSWINGALQLRVERVEDTCSGAVACQLMDALHPDVINMSKVDFNLKNDYEFVRNYKELQKAFTECHIDKIFHPTALSKGKLQDNQEFMQWFYGYWQQVTGGLPIEDYDPIARRQLCRSGDWKKFSLGSGAGQSATIPAVRRGPAPMAPRSASAAAAKVPLSRGAGKSLPGSGAASRASSASLEQLEAAHQEADGLREQNTELKLRVETAERERDFYFEKLRDIEILCQAPELQEIPAIRIVEKILYAADSAEAKDAMAEAQKVYGATFEAGVAEVAAE</sequence>
<dbReference type="AlphaFoldDB" id="E1ZE96"/>
<dbReference type="PANTHER" id="PTHR10623">
    <property type="entry name" value="MICROTUBULE-ASSOCIATED PROTEIN RP/EB FAMILY MEMBER"/>
    <property type="match status" value="1"/>
</dbReference>
<dbReference type="GO" id="GO:0008017">
    <property type="term" value="F:microtubule binding"/>
    <property type="evidence" value="ECO:0007669"/>
    <property type="project" value="InterPro"/>
</dbReference>
<evidence type="ECO:0000256" key="9">
    <source>
        <dbReference type="PROSITE-ProRule" id="PRU00576"/>
    </source>
</evidence>
<dbReference type="InterPro" id="IPR036872">
    <property type="entry name" value="CH_dom_sf"/>
</dbReference>
<feature type="domain" description="EB1 C-terminal" evidence="12">
    <location>
        <begin position="202"/>
        <end position="272"/>
    </location>
</feature>
<evidence type="ECO:0000256" key="4">
    <source>
        <dbReference type="ARBA" id="ARBA00022701"/>
    </source>
</evidence>
<dbReference type="RefSeq" id="XP_005848093.1">
    <property type="nucleotide sequence ID" value="XM_005848031.1"/>
</dbReference>